<evidence type="ECO:0000313" key="1">
    <source>
        <dbReference type="EMBL" id="PPQ65802.1"/>
    </source>
</evidence>
<name>A0A409VHN9_9AGAR</name>
<sequence length="602" mass="69165">MSPFNDWLKTNYVPDELERARITKLLSHPQCTISEVKHNISSLRQALDKATERKGMIQAKIHQHLALLSPFRMLSNEVLSTIFLFCLPETHNAVMDSAQSPLVLGCVCRRWRFVAFNSPTLWTSLHIPFPAYAPHYYDVSPQLQLQRFKARMSLHQAAIHQWLMRSGSLRLDLSLQIPLLDSYYAIFAGDYRGYLILLISIFPRLYSLEATIPPGDFSAFFASITPAEVPVLTRLQLAFSSGNSIWNRGFNSGSDYGNDWYYSSLLRAKSLRDIRLTEFPGIHIHICMKLTNLTSLDILHSRGNQEYRAFTLREAHYILTRCHKLVHLGMDVVDVPGAVSPSGRIALPSLESITLFDAAYWLVTLIDRLDVPSLKIVRCHSKFSPAIPRGRSPLITLLSKNQSRTEKITTNIGNLTLNDTLWLFYYTPNLTSFCHETWVFPEHAVYSTWCYIPLNFLRAFFEFLMPDEQGRGPFPNLRYLYMKDAQPEIIDQHLIARFIKKRRERGDKSTAYALSHIRIEAAGYSSSSCEPGAFVHHARYTQEDLYQGDELDKLEGVNVELFYPTTSRAANKYLLKKGRFERGSGAHSSRQWSWRLHPYPMK</sequence>
<dbReference type="OrthoDB" id="3248197at2759"/>
<dbReference type="InParanoid" id="A0A409VHN9"/>
<dbReference type="EMBL" id="NHYE01005645">
    <property type="protein sequence ID" value="PPQ65802.1"/>
    <property type="molecule type" value="Genomic_DNA"/>
</dbReference>
<dbReference type="Proteomes" id="UP000284706">
    <property type="component" value="Unassembled WGS sequence"/>
</dbReference>
<comment type="caution">
    <text evidence="1">The sequence shown here is derived from an EMBL/GenBank/DDBJ whole genome shotgun (WGS) entry which is preliminary data.</text>
</comment>
<dbReference type="Gene3D" id="1.20.1280.50">
    <property type="match status" value="1"/>
</dbReference>
<evidence type="ECO:0000313" key="2">
    <source>
        <dbReference type="Proteomes" id="UP000284706"/>
    </source>
</evidence>
<dbReference type="SUPFAM" id="SSF81383">
    <property type="entry name" value="F-box domain"/>
    <property type="match status" value="1"/>
</dbReference>
<dbReference type="AlphaFoldDB" id="A0A409VHN9"/>
<dbReference type="InterPro" id="IPR036047">
    <property type="entry name" value="F-box-like_dom_sf"/>
</dbReference>
<protein>
    <submittedName>
        <fullName evidence="1">Uncharacterized protein</fullName>
    </submittedName>
</protein>
<organism evidence="1 2">
    <name type="scientific">Gymnopilus dilepis</name>
    <dbReference type="NCBI Taxonomy" id="231916"/>
    <lineage>
        <taxon>Eukaryota</taxon>
        <taxon>Fungi</taxon>
        <taxon>Dikarya</taxon>
        <taxon>Basidiomycota</taxon>
        <taxon>Agaricomycotina</taxon>
        <taxon>Agaricomycetes</taxon>
        <taxon>Agaricomycetidae</taxon>
        <taxon>Agaricales</taxon>
        <taxon>Agaricineae</taxon>
        <taxon>Hymenogastraceae</taxon>
        <taxon>Gymnopilus</taxon>
    </lineage>
</organism>
<reference evidence="1 2" key="1">
    <citation type="journal article" date="2018" name="Evol. Lett.">
        <title>Horizontal gene cluster transfer increased hallucinogenic mushroom diversity.</title>
        <authorList>
            <person name="Reynolds H.T."/>
            <person name="Vijayakumar V."/>
            <person name="Gluck-Thaler E."/>
            <person name="Korotkin H.B."/>
            <person name="Matheny P.B."/>
            <person name="Slot J.C."/>
        </authorList>
    </citation>
    <scope>NUCLEOTIDE SEQUENCE [LARGE SCALE GENOMIC DNA]</scope>
    <source>
        <strain evidence="1 2">SRW20</strain>
    </source>
</reference>
<keyword evidence="2" id="KW-1185">Reference proteome</keyword>
<accession>A0A409VHN9</accession>
<proteinExistence type="predicted"/>
<gene>
    <name evidence="1" type="ORF">CVT26_000387</name>
</gene>